<dbReference type="RefSeq" id="WP_109406283.1">
    <property type="nucleotide sequence ID" value="NZ_JAIKTZ010000188.1"/>
</dbReference>
<evidence type="ECO:0000256" key="2">
    <source>
        <dbReference type="ARBA" id="ARBA00010571"/>
    </source>
</evidence>
<keyword evidence="4 7" id="KW-0046">Antibiotic resistance</keyword>
<dbReference type="NCBIfam" id="NF000491">
    <property type="entry name" value="chloram_CatA"/>
    <property type="match status" value="1"/>
</dbReference>
<dbReference type="SMART" id="SM01059">
    <property type="entry name" value="CAT"/>
    <property type="match status" value="1"/>
</dbReference>
<evidence type="ECO:0000256" key="6">
    <source>
        <dbReference type="PIRSR" id="PIRSR000440-1"/>
    </source>
</evidence>
<dbReference type="EC" id="2.3.1.28" evidence="7"/>
<evidence type="ECO:0000256" key="5">
    <source>
        <dbReference type="ARBA" id="ARBA00023315"/>
    </source>
</evidence>
<dbReference type="PANTHER" id="PTHR38474">
    <property type="entry name" value="SLR0299 PROTEIN"/>
    <property type="match status" value="1"/>
</dbReference>
<dbReference type="AlphaFoldDB" id="A0AAW7CXG2"/>
<sequence>MNYKKVDLEQWNRKEHFLHYRHNLQCGFSLTTKIDITVLKTVLDKNNFKFYPVMIYLIAKTVNSYPESRMAIKDNELVIWDYINPAYTIFHPKTETFSELWSEYFEDWPSFSQGYNQDYQEYQDNLSLSAKSNFPENHFCISMIPWVSFDGFNLNVANVKDYFPPIFTMGKYTHQSGKFLLPISIQVHHATCDGFHIARMINKLQELCDEFLG</sequence>
<organism evidence="9 10">
    <name type="scientific">Proteus faecis</name>
    <dbReference type="NCBI Taxonomy" id="2050967"/>
    <lineage>
        <taxon>Bacteria</taxon>
        <taxon>Pseudomonadati</taxon>
        <taxon>Pseudomonadota</taxon>
        <taxon>Gammaproteobacteria</taxon>
        <taxon>Enterobacterales</taxon>
        <taxon>Morganellaceae</taxon>
        <taxon>Proteus</taxon>
    </lineage>
</organism>
<dbReference type="InterPro" id="IPR018372">
    <property type="entry name" value="Chloramphenicol_AcTrfase_AS"/>
</dbReference>
<dbReference type="InterPro" id="IPR001707">
    <property type="entry name" value="Cmp_AcTrfase"/>
</dbReference>
<dbReference type="EMBL" id="JASVWL010000004">
    <property type="protein sequence ID" value="MDL5354815.1"/>
    <property type="molecule type" value="Genomic_DNA"/>
</dbReference>
<evidence type="ECO:0000256" key="7">
    <source>
        <dbReference type="RuleBase" id="RU000503"/>
    </source>
</evidence>
<proteinExistence type="inferred from homology"/>
<comment type="caution">
    <text evidence="9">The sequence shown here is derived from an EMBL/GenBank/DDBJ whole genome shotgun (WGS) entry which is preliminary data.</text>
</comment>
<reference evidence="9" key="1">
    <citation type="submission" date="2023-06" db="EMBL/GenBank/DDBJ databases">
        <title>Acute promotion of culturable opportunistic pathogens and persistent increase of antibiotic resistance following antibiotic exposure in mouse gut microbiota.</title>
        <authorList>
            <person name="Li L."/>
            <person name="Wang B."/>
            <person name="Sun Y."/>
            <person name="Wang M."/>
            <person name="Xu H."/>
        </authorList>
    </citation>
    <scope>NUCLEOTIDE SEQUENCE</scope>
    <source>
        <strain evidence="9">EPA10_1</strain>
    </source>
</reference>
<keyword evidence="3 7" id="KW-0808">Transferase</keyword>
<dbReference type="GO" id="GO:0008811">
    <property type="term" value="F:chloramphenicol O-acetyltransferase activity"/>
    <property type="evidence" value="ECO:0007669"/>
    <property type="project" value="UniProtKB-EC"/>
</dbReference>
<comment type="catalytic activity">
    <reaction evidence="7">
        <text>chloramphenicol + acetyl-CoA = chloramphenicol 3-acetate + CoA</text>
        <dbReference type="Rhea" id="RHEA:18421"/>
        <dbReference type="ChEBI" id="CHEBI:16730"/>
        <dbReference type="ChEBI" id="CHEBI:17698"/>
        <dbReference type="ChEBI" id="CHEBI:57287"/>
        <dbReference type="ChEBI" id="CHEBI:57288"/>
        <dbReference type="EC" id="2.3.1.28"/>
    </reaction>
</comment>
<gene>
    <name evidence="9" type="primary">catA</name>
    <name evidence="9" type="ORF">QSH02_08190</name>
</gene>
<dbReference type="PROSITE" id="PS00100">
    <property type="entry name" value="CAT"/>
    <property type="match status" value="1"/>
</dbReference>
<dbReference type="Gene3D" id="3.30.559.10">
    <property type="entry name" value="Chloramphenicol acetyltransferase-like domain"/>
    <property type="match status" value="1"/>
</dbReference>
<dbReference type="SUPFAM" id="SSF52777">
    <property type="entry name" value="CoA-dependent acyltransferases"/>
    <property type="match status" value="1"/>
</dbReference>
<dbReference type="GeneID" id="83612249"/>
<dbReference type="GO" id="GO:0046677">
    <property type="term" value="P:response to antibiotic"/>
    <property type="evidence" value="ECO:0007669"/>
    <property type="project" value="UniProtKB-KW"/>
</dbReference>
<evidence type="ECO:0000256" key="1">
    <source>
        <dbReference type="ARBA" id="ARBA00002150"/>
    </source>
</evidence>
<protein>
    <recommendedName>
        <fullName evidence="7">Chloramphenicol acetyltransferase</fullName>
        <ecNumber evidence="7">2.3.1.28</ecNumber>
    </recommendedName>
</protein>
<dbReference type="Proteomes" id="UP001224739">
    <property type="component" value="Unassembled WGS sequence"/>
</dbReference>
<accession>A0AAW7CXG2</accession>
<comment type="similarity">
    <text evidence="2 8">Belongs to the chloramphenicol acetyltransferase family.</text>
</comment>
<evidence type="ECO:0000256" key="4">
    <source>
        <dbReference type="ARBA" id="ARBA00023251"/>
    </source>
</evidence>
<dbReference type="Pfam" id="PF00302">
    <property type="entry name" value="CAT"/>
    <property type="match status" value="1"/>
</dbReference>
<dbReference type="PANTHER" id="PTHR38474:SF2">
    <property type="entry name" value="CHLORAMPHENICOL ACETYLTRANSFERASE"/>
    <property type="match status" value="1"/>
</dbReference>
<feature type="active site" description="Proton acceptor" evidence="6">
    <location>
        <position position="189"/>
    </location>
</feature>
<dbReference type="InterPro" id="IPR023213">
    <property type="entry name" value="CAT-like_dom_sf"/>
</dbReference>
<comment type="function">
    <text evidence="1 7">This enzyme is an effector of chloramphenicol resistance in bacteria.</text>
</comment>
<dbReference type="PIRSF" id="PIRSF000440">
    <property type="entry name" value="CAT"/>
    <property type="match status" value="1"/>
</dbReference>
<evidence type="ECO:0000313" key="10">
    <source>
        <dbReference type="Proteomes" id="UP001224739"/>
    </source>
</evidence>
<name>A0AAW7CXG2_9GAMM</name>
<evidence type="ECO:0000313" key="9">
    <source>
        <dbReference type="EMBL" id="MDL5354815.1"/>
    </source>
</evidence>
<keyword evidence="5 7" id="KW-0012">Acyltransferase</keyword>
<evidence type="ECO:0000256" key="8">
    <source>
        <dbReference type="RuleBase" id="RU004156"/>
    </source>
</evidence>
<evidence type="ECO:0000256" key="3">
    <source>
        <dbReference type="ARBA" id="ARBA00022679"/>
    </source>
</evidence>